<keyword evidence="1" id="KW-0812">Transmembrane</keyword>
<proteinExistence type="predicted"/>
<dbReference type="EMBL" id="QOUX01000045">
    <property type="protein sequence ID" value="RXI99469.1"/>
    <property type="molecule type" value="Genomic_DNA"/>
</dbReference>
<sequence length="194" mass="22093">MNKFVFFLPVGVMALLFYFGYHYINNIDATTNESLQKDIVVSFEANREGDTVTIIGKWDWTQMPVDGLVGNDYITIAFQDKAGATLLPDNIYSTELNLLKGNQVLQTIEGEVNEKGIVFSFPNEIIDHESYGNRGEVTVVARLDSNEQYMASLSYVHTWLDHELIAFNSLYSLETGLSDILTNKYWVINRLIQF</sequence>
<dbReference type="AlphaFoldDB" id="A0A4Q0VSA9"/>
<organism evidence="2 3">
    <name type="scientific">Anaerobacillus alkaliphilus</name>
    <dbReference type="NCBI Taxonomy" id="1548597"/>
    <lineage>
        <taxon>Bacteria</taxon>
        <taxon>Bacillati</taxon>
        <taxon>Bacillota</taxon>
        <taxon>Bacilli</taxon>
        <taxon>Bacillales</taxon>
        <taxon>Bacillaceae</taxon>
        <taxon>Anaerobacillus</taxon>
    </lineage>
</organism>
<keyword evidence="3" id="KW-1185">Reference proteome</keyword>
<accession>A0A4Q0VSA9</accession>
<keyword evidence="1" id="KW-0472">Membrane</keyword>
<name>A0A4Q0VSA9_9BACI</name>
<evidence type="ECO:0000313" key="3">
    <source>
        <dbReference type="Proteomes" id="UP000290649"/>
    </source>
</evidence>
<dbReference type="OrthoDB" id="2940341at2"/>
<gene>
    <name evidence="2" type="ORF">DS745_14700</name>
</gene>
<reference evidence="2 3" key="1">
    <citation type="journal article" date="2019" name="Int. J. Syst. Evol. Microbiol.">
        <title>Anaerobacillus alkaliphilus sp. nov., a novel alkaliphilic and moderately halophilic bacterium.</title>
        <authorList>
            <person name="Borsodi A.K."/>
            <person name="Aszalos J.M."/>
            <person name="Bihari P."/>
            <person name="Nagy I."/>
            <person name="Schumann P."/>
            <person name="Sproer C."/>
            <person name="Kovacs A.L."/>
            <person name="Boka K."/>
            <person name="Dobosy P."/>
            <person name="Ovari M."/>
            <person name="Szili-Kovacs T."/>
            <person name="Toth E."/>
        </authorList>
    </citation>
    <scope>NUCLEOTIDE SEQUENCE [LARGE SCALE GENOMIC DNA]</scope>
    <source>
        <strain evidence="2 3">B16-10</strain>
    </source>
</reference>
<comment type="caution">
    <text evidence="2">The sequence shown here is derived from an EMBL/GenBank/DDBJ whole genome shotgun (WGS) entry which is preliminary data.</text>
</comment>
<feature type="transmembrane region" description="Helical" evidence="1">
    <location>
        <begin position="6"/>
        <end position="24"/>
    </location>
</feature>
<evidence type="ECO:0000256" key="1">
    <source>
        <dbReference type="SAM" id="Phobius"/>
    </source>
</evidence>
<keyword evidence="1" id="KW-1133">Transmembrane helix</keyword>
<dbReference type="Proteomes" id="UP000290649">
    <property type="component" value="Unassembled WGS sequence"/>
</dbReference>
<dbReference type="RefSeq" id="WP_129078978.1">
    <property type="nucleotide sequence ID" value="NZ_QOUX01000045.1"/>
</dbReference>
<protein>
    <submittedName>
        <fullName evidence="2">Uncharacterized protein</fullName>
    </submittedName>
</protein>
<evidence type="ECO:0000313" key="2">
    <source>
        <dbReference type="EMBL" id="RXI99469.1"/>
    </source>
</evidence>